<accession>A0A5C6A185</accession>
<dbReference type="InterPro" id="IPR001624">
    <property type="entry name" value="FliE"/>
</dbReference>
<dbReference type="GO" id="GO:0009425">
    <property type="term" value="C:bacterial-type flagellum basal body"/>
    <property type="evidence" value="ECO:0007669"/>
    <property type="project" value="UniProtKB-SubCell"/>
</dbReference>
<dbReference type="GO" id="GO:0071973">
    <property type="term" value="P:bacterial-type flagellum-dependent cell motility"/>
    <property type="evidence" value="ECO:0007669"/>
    <property type="project" value="InterPro"/>
</dbReference>
<evidence type="ECO:0000256" key="4">
    <source>
        <dbReference type="HAMAP-Rule" id="MF_00724"/>
    </source>
</evidence>
<keyword evidence="6" id="KW-1185">Reference proteome</keyword>
<comment type="subcellular location">
    <subcellularLocation>
        <location evidence="1 4">Bacterial flagellum basal body</location>
    </subcellularLocation>
</comment>
<dbReference type="OrthoDB" id="285952at2"/>
<evidence type="ECO:0000313" key="5">
    <source>
        <dbReference type="EMBL" id="TWT93087.1"/>
    </source>
</evidence>
<dbReference type="AlphaFoldDB" id="A0A5C6A185"/>
<dbReference type="PANTHER" id="PTHR34653:SF1">
    <property type="entry name" value="FLAGELLAR HOOK-BASAL BODY COMPLEX PROTEIN FLIE"/>
    <property type="match status" value="1"/>
</dbReference>
<evidence type="ECO:0000256" key="1">
    <source>
        <dbReference type="ARBA" id="ARBA00004117"/>
    </source>
</evidence>
<organism evidence="5 6">
    <name type="scientific">Neorhodopirellula pilleata</name>
    <dbReference type="NCBI Taxonomy" id="2714738"/>
    <lineage>
        <taxon>Bacteria</taxon>
        <taxon>Pseudomonadati</taxon>
        <taxon>Planctomycetota</taxon>
        <taxon>Planctomycetia</taxon>
        <taxon>Pirellulales</taxon>
        <taxon>Pirellulaceae</taxon>
        <taxon>Neorhodopirellula</taxon>
    </lineage>
</organism>
<evidence type="ECO:0000256" key="3">
    <source>
        <dbReference type="ARBA" id="ARBA00023143"/>
    </source>
</evidence>
<dbReference type="GO" id="GO:0005198">
    <property type="term" value="F:structural molecule activity"/>
    <property type="evidence" value="ECO:0007669"/>
    <property type="project" value="InterPro"/>
</dbReference>
<protein>
    <recommendedName>
        <fullName evidence="4">Flagellar hook-basal body complex protein FliE</fullName>
    </recommendedName>
</protein>
<keyword evidence="3 4" id="KW-0975">Bacterial flagellum</keyword>
<dbReference type="Pfam" id="PF02049">
    <property type="entry name" value="FliE"/>
    <property type="match status" value="1"/>
</dbReference>
<dbReference type="HAMAP" id="MF_00724">
    <property type="entry name" value="FliE"/>
    <property type="match status" value="1"/>
</dbReference>
<gene>
    <name evidence="4" type="primary">fliE</name>
    <name evidence="5" type="ORF">Pla100_44040</name>
</gene>
<comment type="similarity">
    <text evidence="2 4">Belongs to the FliE family.</text>
</comment>
<sequence length="134" mass="14129">MSTPLRFSPIAPPAIPSFARIAKIDSLGTSHSQTSGLASSPGFSLNLETAGTQSIGSPSQDIGGLPGLLINQVRGVQSMQSGADAMVNTMLTGGDVNEAEVLTSVQKADLAFRMLLQIRNKLMDAYREVQQIQI</sequence>
<dbReference type="PANTHER" id="PTHR34653">
    <property type="match status" value="1"/>
</dbReference>
<keyword evidence="5" id="KW-0969">Cilium</keyword>
<evidence type="ECO:0000313" key="6">
    <source>
        <dbReference type="Proteomes" id="UP000316213"/>
    </source>
</evidence>
<reference evidence="5 6" key="1">
    <citation type="submission" date="2019-02" db="EMBL/GenBank/DDBJ databases">
        <title>Deep-cultivation of Planctomycetes and their phenomic and genomic characterization uncovers novel biology.</title>
        <authorList>
            <person name="Wiegand S."/>
            <person name="Jogler M."/>
            <person name="Boedeker C."/>
            <person name="Pinto D."/>
            <person name="Vollmers J."/>
            <person name="Rivas-Marin E."/>
            <person name="Kohn T."/>
            <person name="Peeters S.H."/>
            <person name="Heuer A."/>
            <person name="Rast P."/>
            <person name="Oberbeckmann S."/>
            <person name="Bunk B."/>
            <person name="Jeske O."/>
            <person name="Meyerdierks A."/>
            <person name="Storesund J.E."/>
            <person name="Kallscheuer N."/>
            <person name="Luecker S."/>
            <person name="Lage O.M."/>
            <person name="Pohl T."/>
            <person name="Merkel B.J."/>
            <person name="Hornburger P."/>
            <person name="Mueller R.-W."/>
            <person name="Bruemmer F."/>
            <person name="Labrenz M."/>
            <person name="Spormann A.M."/>
            <person name="Op Den Camp H."/>
            <person name="Overmann J."/>
            <person name="Amann R."/>
            <person name="Jetten M.S.M."/>
            <person name="Mascher T."/>
            <person name="Medema M.H."/>
            <person name="Devos D.P."/>
            <person name="Kaster A.-K."/>
            <person name="Ovreas L."/>
            <person name="Rohde M."/>
            <person name="Galperin M.Y."/>
            <person name="Jogler C."/>
        </authorList>
    </citation>
    <scope>NUCLEOTIDE SEQUENCE [LARGE SCALE GENOMIC DNA]</scope>
    <source>
        <strain evidence="5 6">Pla100</strain>
    </source>
</reference>
<dbReference type="Proteomes" id="UP000316213">
    <property type="component" value="Unassembled WGS sequence"/>
</dbReference>
<keyword evidence="5" id="KW-0282">Flagellum</keyword>
<dbReference type="EMBL" id="SJPM01000010">
    <property type="protein sequence ID" value="TWT93087.1"/>
    <property type="molecule type" value="Genomic_DNA"/>
</dbReference>
<comment type="caution">
    <text evidence="5">The sequence shown here is derived from an EMBL/GenBank/DDBJ whole genome shotgun (WGS) entry which is preliminary data.</text>
</comment>
<dbReference type="GO" id="GO:0003774">
    <property type="term" value="F:cytoskeletal motor activity"/>
    <property type="evidence" value="ECO:0007669"/>
    <property type="project" value="InterPro"/>
</dbReference>
<name>A0A5C6A185_9BACT</name>
<proteinExistence type="inferred from homology"/>
<keyword evidence="5" id="KW-0966">Cell projection</keyword>
<evidence type="ECO:0000256" key="2">
    <source>
        <dbReference type="ARBA" id="ARBA00009272"/>
    </source>
</evidence>
<dbReference type="RefSeq" id="WP_146579893.1">
    <property type="nucleotide sequence ID" value="NZ_SJPM01000010.1"/>
</dbReference>